<protein>
    <submittedName>
        <fullName evidence="1">Uncharacterized protein</fullName>
    </submittedName>
</protein>
<dbReference type="Proteomes" id="UP001285354">
    <property type="component" value="Unassembled WGS sequence"/>
</dbReference>
<dbReference type="AlphaFoldDB" id="A0AAD9WGJ9"/>
<name>A0AAD9WGJ9_9HELO</name>
<sequence length="371" mass="40924">MGLGPLLSITYKGWPQTDLTSTHSSSFIFLLPNTALYKYTHFYTISLDSKMYISKLSLILSAYSLAVTAHLEDSSPSLQSQETSPNPIRAAYPNDVTGTFNGTLAIVPIDLELARSIIPKEWAINQEAWMSLLPQFSVTKYPLVVRSGVNHDIGKAEPFFGLEDYQSVHIAFPFVDLLGDGFSSFSYVQHRLVASPQGALWDVDSYGTLRVPAKISPTLEAYKTVNQQGGSYSVALHAFTKKFNNFSSPHKETTISYILDHKATDRVTPEELNFLKNVTNQPIFKDGTLCNNQIFLYDTDLSIGDNSPQKVEGKIVLASPLLPGEGDHVKTVSGLTFSAAYRDIHEVPCTQLKGFHFTESSDDAVKAPEAN</sequence>
<evidence type="ECO:0000313" key="1">
    <source>
        <dbReference type="EMBL" id="KAK2628234.1"/>
    </source>
</evidence>
<organism evidence="1 2">
    <name type="scientific">Diplocarpon rosae</name>
    <dbReference type="NCBI Taxonomy" id="946125"/>
    <lineage>
        <taxon>Eukaryota</taxon>
        <taxon>Fungi</taxon>
        <taxon>Dikarya</taxon>
        <taxon>Ascomycota</taxon>
        <taxon>Pezizomycotina</taxon>
        <taxon>Leotiomycetes</taxon>
        <taxon>Helotiales</taxon>
        <taxon>Drepanopezizaceae</taxon>
        <taxon>Diplocarpon</taxon>
    </lineage>
</organism>
<gene>
    <name evidence="1" type="ORF">QTJ16_002880</name>
</gene>
<comment type="caution">
    <text evidence="1">The sequence shown here is derived from an EMBL/GenBank/DDBJ whole genome shotgun (WGS) entry which is preliminary data.</text>
</comment>
<accession>A0AAD9WGJ9</accession>
<keyword evidence="2" id="KW-1185">Reference proteome</keyword>
<evidence type="ECO:0000313" key="2">
    <source>
        <dbReference type="Proteomes" id="UP001285354"/>
    </source>
</evidence>
<reference evidence="1" key="1">
    <citation type="submission" date="2023-06" db="EMBL/GenBank/DDBJ databases">
        <title>Draft genome of Marssonina rosae.</title>
        <authorList>
            <person name="Cheng Q."/>
        </authorList>
    </citation>
    <scope>NUCLEOTIDE SEQUENCE</scope>
    <source>
        <strain evidence="1">R4</strain>
    </source>
</reference>
<dbReference type="EMBL" id="JAUBYV010000003">
    <property type="protein sequence ID" value="KAK2628234.1"/>
    <property type="molecule type" value="Genomic_DNA"/>
</dbReference>
<proteinExistence type="predicted"/>